<evidence type="ECO:0000313" key="3">
    <source>
        <dbReference type="Proteomes" id="UP000521943"/>
    </source>
</evidence>
<dbReference type="GO" id="GO:0005886">
    <property type="term" value="C:plasma membrane"/>
    <property type="evidence" value="ECO:0007669"/>
    <property type="project" value="TreeGrafter"/>
</dbReference>
<dbReference type="GO" id="GO:0046872">
    <property type="term" value="F:metal ion binding"/>
    <property type="evidence" value="ECO:0007669"/>
    <property type="project" value="UniProtKB-KW"/>
</dbReference>
<dbReference type="Proteomes" id="UP000521943">
    <property type="component" value="Unassembled WGS sequence"/>
</dbReference>
<dbReference type="Pfam" id="PF05147">
    <property type="entry name" value="LANC_like"/>
    <property type="match status" value="1"/>
</dbReference>
<dbReference type="Gene3D" id="1.50.10.10">
    <property type="match status" value="1"/>
</dbReference>
<dbReference type="EMBL" id="JACGCI010000042">
    <property type="protein sequence ID" value="KAF6752857.1"/>
    <property type="molecule type" value="Genomic_DNA"/>
</dbReference>
<keyword evidence="1" id="KW-0862">Zinc</keyword>
<dbReference type="GO" id="GO:0005975">
    <property type="term" value="P:carbohydrate metabolic process"/>
    <property type="evidence" value="ECO:0007669"/>
    <property type="project" value="InterPro"/>
</dbReference>
<feature type="binding site" evidence="1">
    <location>
        <position position="125"/>
    </location>
    <ligand>
        <name>Zn(2+)</name>
        <dbReference type="ChEBI" id="CHEBI:29105"/>
    </ligand>
</feature>
<dbReference type="CDD" id="cd04794">
    <property type="entry name" value="euk_LANCL"/>
    <property type="match status" value="1"/>
</dbReference>
<dbReference type="AlphaFoldDB" id="A0A8H6HUY0"/>
<sequence>MWRWHGKAYLGGAHGVSVPRQSFKNIFPTFSQIVDWILACQESQGNWPGKAPGHKPSVGSSDLVQWCHGAPGAIILLSTVLSRACSPNPYYTLQRDHVTRIQFAIEKAADLVHTQGLLRKGLGLCHGVSGSVYALLSASSALSIHYTAPDKPLKLDLGAADADSGYLKKAVHLAHLAIRAGQLTEAGEMRIPDRPWSLYEGMAGMCCAWVNVLGRLAEPEEVEGGGASCGRASGMPGYDDLL</sequence>
<dbReference type="SUPFAM" id="SSF158745">
    <property type="entry name" value="LanC-like"/>
    <property type="match status" value="1"/>
</dbReference>
<organism evidence="2 3">
    <name type="scientific">Ephemerocybe angulata</name>
    <dbReference type="NCBI Taxonomy" id="980116"/>
    <lineage>
        <taxon>Eukaryota</taxon>
        <taxon>Fungi</taxon>
        <taxon>Dikarya</taxon>
        <taxon>Basidiomycota</taxon>
        <taxon>Agaricomycotina</taxon>
        <taxon>Agaricomycetes</taxon>
        <taxon>Agaricomycetidae</taxon>
        <taxon>Agaricales</taxon>
        <taxon>Agaricineae</taxon>
        <taxon>Psathyrellaceae</taxon>
        <taxon>Ephemerocybe</taxon>
    </lineage>
</organism>
<gene>
    <name evidence="2" type="ORF">DFP72DRAFT_990941</name>
</gene>
<feature type="binding site" evidence="1">
    <location>
        <position position="67"/>
    </location>
    <ligand>
        <name>Zn(2+)</name>
        <dbReference type="ChEBI" id="CHEBI:29105"/>
    </ligand>
</feature>
<proteinExistence type="predicted"/>
<dbReference type="OrthoDB" id="10257263at2759"/>
<dbReference type="GO" id="GO:0031179">
    <property type="term" value="P:peptide modification"/>
    <property type="evidence" value="ECO:0007669"/>
    <property type="project" value="InterPro"/>
</dbReference>
<dbReference type="PANTHER" id="PTHR12736">
    <property type="entry name" value="LANC-LIKE PROTEIN"/>
    <property type="match status" value="1"/>
</dbReference>
<keyword evidence="3" id="KW-1185">Reference proteome</keyword>
<name>A0A8H6HUY0_9AGAR</name>
<protein>
    <submittedName>
        <fullName evidence="2">Uncharacterized protein</fullName>
    </submittedName>
</protein>
<comment type="caution">
    <text evidence="2">The sequence shown here is derived from an EMBL/GenBank/DDBJ whole genome shotgun (WGS) entry which is preliminary data.</text>
</comment>
<dbReference type="PRINTS" id="PR01950">
    <property type="entry name" value="LANCSUPER"/>
</dbReference>
<dbReference type="InterPro" id="IPR007822">
    <property type="entry name" value="LANC-like"/>
</dbReference>
<dbReference type="PANTHER" id="PTHR12736:SF7">
    <property type="entry name" value="LANC-LIKE PROTEIN 3"/>
    <property type="match status" value="1"/>
</dbReference>
<reference evidence="2 3" key="1">
    <citation type="submission" date="2020-07" db="EMBL/GenBank/DDBJ databases">
        <title>Comparative genomics of pyrophilous fungi reveals a link between fire events and developmental genes.</title>
        <authorList>
            <consortium name="DOE Joint Genome Institute"/>
            <person name="Steindorff A.S."/>
            <person name="Carver A."/>
            <person name="Calhoun S."/>
            <person name="Stillman K."/>
            <person name="Liu H."/>
            <person name="Lipzen A."/>
            <person name="Pangilinan J."/>
            <person name="Labutti K."/>
            <person name="Bruns T.D."/>
            <person name="Grigoriev I.V."/>
        </authorList>
    </citation>
    <scope>NUCLEOTIDE SEQUENCE [LARGE SCALE GENOMIC DNA]</scope>
    <source>
        <strain evidence="2 3">CBS 144469</strain>
    </source>
</reference>
<evidence type="ECO:0000256" key="1">
    <source>
        <dbReference type="PIRSR" id="PIRSR607822-1"/>
    </source>
</evidence>
<feature type="binding site" evidence="1">
    <location>
        <position position="126"/>
    </location>
    <ligand>
        <name>Zn(2+)</name>
        <dbReference type="ChEBI" id="CHEBI:29105"/>
    </ligand>
</feature>
<keyword evidence="1" id="KW-0479">Metal-binding</keyword>
<evidence type="ECO:0000313" key="2">
    <source>
        <dbReference type="EMBL" id="KAF6752857.1"/>
    </source>
</evidence>
<accession>A0A8H6HUY0</accession>
<dbReference type="InterPro" id="IPR012341">
    <property type="entry name" value="6hp_glycosidase-like_sf"/>
</dbReference>